<keyword evidence="3" id="KW-1185">Reference proteome</keyword>
<dbReference type="PANTHER" id="PTHR10953:SF102">
    <property type="entry name" value="ADENYLYLTRANSFERASE AND SULFURTRANSFERASE MOCS3"/>
    <property type="match status" value="1"/>
</dbReference>
<dbReference type="RefSeq" id="WP_150458977.1">
    <property type="nucleotide sequence ID" value="NZ_VYKK01000021.1"/>
</dbReference>
<dbReference type="Gene3D" id="3.40.50.720">
    <property type="entry name" value="NAD(P)-binding Rossmann-like Domain"/>
    <property type="match status" value="1"/>
</dbReference>
<feature type="domain" description="THIF-type NAD/FAD binding fold" evidence="1">
    <location>
        <begin position="41"/>
        <end position="270"/>
    </location>
</feature>
<dbReference type="InterPro" id="IPR035985">
    <property type="entry name" value="Ubiquitin-activating_enz"/>
</dbReference>
<dbReference type="EMBL" id="VYKK01000021">
    <property type="protein sequence ID" value="KAA9000348.1"/>
    <property type="molecule type" value="Genomic_DNA"/>
</dbReference>
<gene>
    <name evidence="2" type="ORF">F4V43_14525</name>
</gene>
<dbReference type="InterPro" id="IPR000594">
    <property type="entry name" value="ThiF_NAD_FAD-bd"/>
</dbReference>
<dbReference type="OrthoDB" id="9804286at2"/>
<dbReference type="GO" id="GO:0004792">
    <property type="term" value="F:thiosulfate-cyanide sulfurtransferase activity"/>
    <property type="evidence" value="ECO:0007669"/>
    <property type="project" value="TreeGrafter"/>
</dbReference>
<comment type="caution">
    <text evidence="2">The sequence shown here is derived from an EMBL/GenBank/DDBJ whole genome shotgun (WGS) entry which is preliminary data.</text>
</comment>
<dbReference type="PANTHER" id="PTHR10953">
    <property type="entry name" value="UBIQUITIN-ACTIVATING ENZYME E1"/>
    <property type="match status" value="1"/>
</dbReference>
<reference evidence="2 3" key="1">
    <citation type="submission" date="2019-09" db="EMBL/GenBank/DDBJ databases">
        <title>Bacillus ochoae sp. nov., Paenibacillus whitsoniae sp. nov., Paenibacillus spiritus sp. nov. Isolated from the Mars Exploration Rover during spacecraft assembly.</title>
        <authorList>
            <person name="Seuylemezian A."/>
            <person name="Vaishampayan P."/>
        </authorList>
    </citation>
    <scope>NUCLEOTIDE SEQUENCE [LARGE SCALE GENOMIC DNA]</scope>
    <source>
        <strain evidence="2 3">MER_111</strain>
    </source>
</reference>
<accession>A0A5J5G0X1</accession>
<organism evidence="2 3">
    <name type="scientific">Paenibacillus spiritus</name>
    <dbReference type="NCBI Taxonomy" id="2496557"/>
    <lineage>
        <taxon>Bacteria</taxon>
        <taxon>Bacillati</taxon>
        <taxon>Bacillota</taxon>
        <taxon>Bacilli</taxon>
        <taxon>Bacillales</taxon>
        <taxon>Paenibacillaceae</taxon>
        <taxon>Paenibacillus</taxon>
    </lineage>
</organism>
<dbReference type="CDD" id="cd00757">
    <property type="entry name" value="ThiF_MoeB_HesA_family"/>
    <property type="match status" value="1"/>
</dbReference>
<dbReference type="GO" id="GO:0016779">
    <property type="term" value="F:nucleotidyltransferase activity"/>
    <property type="evidence" value="ECO:0007669"/>
    <property type="project" value="TreeGrafter"/>
</dbReference>
<evidence type="ECO:0000313" key="2">
    <source>
        <dbReference type="EMBL" id="KAA9000348.1"/>
    </source>
</evidence>
<dbReference type="InterPro" id="IPR045886">
    <property type="entry name" value="ThiF/MoeB/HesA"/>
</dbReference>
<dbReference type="SUPFAM" id="SSF69572">
    <property type="entry name" value="Activating enzymes of the ubiquitin-like proteins"/>
    <property type="match status" value="1"/>
</dbReference>
<dbReference type="Pfam" id="PF00899">
    <property type="entry name" value="ThiF"/>
    <property type="match status" value="1"/>
</dbReference>
<evidence type="ECO:0000259" key="1">
    <source>
        <dbReference type="Pfam" id="PF00899"/>
    </source>
</evidence>
<proteinExistence type="predicted"/>
<dbReference type="Proteomes" id="UP000367750">
    <property type="component" value="Unassembled WGS sequence"/>
</dbReference>
<dbReference type="GO" id="GO:0008641">
    <property type="term" value="F:ubiquitin-like modifier activating enzyme activity"/>
    <property type="evidence" value="ECO:0007669"/>
    <property type="project" value="InterPro"/>
</dbReference>
<dbReference type="GO" id="GO:0005737">
    <property type="term" value="C:cytoplasm"/>
    <property type="evidence" value="ECO:0007669"/>
    <property type="project" value="TreeGrafter"/>
</dbReference>
<dbReference type="AlphaFoldDB" id="A0A5J5G0X1"/>
<protein>
    <submittedName>
        <fullName evidence="2">HesA/MoeB/ThiF family protein</fullName>
    </submittedName>
</protein>
<evidence type="ECO:0000313" key="3">
    <source>
        <dbReference type="Proteomes" id="UP000367750"/>
    </source>
</evidence>
<name>A0A5J5G0X1_9BACL</name>
<sequence>MSEAEAAAAAAEDGRTATGRAISEYASSGPAESGPAVPARYARQLALLGASGQEALRRATVLVAGIGGLGGTAALYLAAAGIGRLILAHEGVIAEPDLNRQILMDTAHLGLERMETAVSHLRRLNPEVEIEGYNARITEDQSRSWVESADIVIDARYDFPERYILNRLCVQSRTPMIEAAMYGFEISLTTVVPGETPCLECLYPQEMPSWEPLGFPVLGATSGMAGCLAALEAVKWITRVGTTYMNVMHRFHSLDFTSYSVRLTRNPNCACCVEGG</sequence>